<evidence type="ECO:0000313" key="2">
    <source>
        <dbReference type="Proteomes" id="UP000199607"/>
    </source>
</evidence>
<organism evidence="1 2">
    <name type="scientific">Halogranum rubrum</name>
    <dbReference type="NCBI Taxonomy" id="553466"/>
    <lineage>
        <taxon>Archaea</taxon>
        <taxon>Methanobacteriati</taxon>
        <taxon>Methanobacteriota</taxon>
        <taxon>Stenosarchaea group</taxon>
        <taxon>Halobacteria</taxon>
        <taxon>Halobacteriales</taxon>
        <taxon>Haloferacaceae</taxon>
    </lineage>
</organism>
<gene>
    <name evidence="1" type="ORF">SAMN04487950_4459</name>
</gene>
<sequence length="421" mass="48830">MGKCEECEREVDAQTSTFEQFPYCIECFIKHREPIRQFSIDTAEDPDRYSVNMEYDGPLGSWQNSSTFDTLEEAEAHRDKRQRLLSWVLLLELTEDQFIVCLSTSKGDAEIVTTSLLDSALGEWIENTELFPLWNLREQGFSWLFCIRLALWRTGFSRLGTQTVSIDDALVKIDSRAYISEELRIEIEDELKERAIGSVDFNEIETLQDAKQAGSDLYQTESKVFHTLSYVVEKYARNNREVLSPVSLRMASNNVKGREFESFFADLTTEKDISVDRGRQTYFWVTRFERLKEREQNYPDTVSDQDRRRAESKVNQLPSLCQEVLSDLPRASGLPDFYLHGPKDVLETYISKHHNAGSVKIENPSVYVEVKYTETSPRKPHITDNQREVIPKLTEAGIDVFFFIGEPEQFHFERSSLSPRE</sequence>
<dbReference type="AlphaFoldDB" id="A0A1I4JBW1"/>
<accession>A0A1I4JBW1</accession>
<evidence type="ECO:0000313" key="1">
    <source>
        <dbReference type="EMBL" id="SFL64059.1"/>
    </source>
</evidence>
<dbReference type="EMBL" id="FOTC01000010">
    <property type="protein sequence ID" value="SFL64059.1"/>
    <property type="molecule type" value="Genomic_DNA"/>
</dbReference>
<dbReference type="RefSeq" id="WP_089872574.1">
    <property type="nucleotide sequence ID" value="NZ_FOTC01000010.1"/>
</dbReference>
<proteinExistence type="predicted"/>
<keyword evidence="2" id="KW-1185">Reference proteome</keyword>
<protein>
    <submittedName>
        <fullName evidence="1">Uncharacterized protein</fullName>
    </submittedName>
</protein>
<dbReference type="Proteomes" id="UP000199607">
    <property type="component" value="Unassembled WGS sequence"/>
</dbReference>
<name>A0A1I4JBW1_9EURY</name>
<reference evidence="2" key="1">
    <citation type="submission" date="2016-10" db="EMBL/GenBank/DDBJ databases">
        <authorList>
            <person name="Varghese N."/>
            <person name="Submissions S."/>
        </authorList>
    </citation>
    <scope>NUCLEOTIDE SEQUENCE [LARGE SCALE GENOMIC DNA]</scope>
    <source>
        <strain evidence="2">CGMCC 1.7738</strain>
    </source>
</reference>